<comment type="caution">
    <text evidence="2">The sequence shown here is derived from an EMBL/GenBank/DDBJ whole genome shotgun (WGS) entry which is preliminary data.</text>
</comment>
<evidence type="ECO:0000313" key="2">
    <source>
        <dbReference type="EMBL" id="CAL5999158.1"/>
    </source>
</evidence>
<evidence type="ECO:0000313" key="3">
    <source>
        <dbReference type="Proteomes" id="UP001642409"/>
    </source>
</evidence>
<name>A0ABP1HR92_9EUKA</name>
<feature type="transmembrane region" description="Helical" evidence="1">
    <location>
        <begin position="20"/>
        <end position="40"/>
    </location>
</feature>
<keyword evidence="1" id="KW-0472">Membrane</keyword>
<keyword evidence="1" id="KW-1133">Transmembrane helix</keyword>
<evidence type="ECO:0000256" key="1">
    <source>
        <dbReference type="SAM" id="Phobius"/>
    </source>
</evidence>
<accession>A0ABP1HR92</accession>
<dbReference type="Proteomes" id="UP001642409">
    <property type="component" value="Unassembled WGS sequence"/>
</dbReference>
<keyword evidence="3" id="KW-1185">Reference proteome</keyword>
<sequence>MQEQLQHRARADQRLGRETCFMSTLFVIVCIILSPLIVVAFCLFGMFYVTVVIISAINNLKLISKYKSNRKKLFTSNVLVPNNPNPNQNTMFFFKPCISMDLFFSMNSGLIQLTNTSYSNIYSKQSKYQFQPGQKEKFCATLTSKSLVSSIVNETEFQIPPSYFSNVFICKQKVYFNVLDFVFVLKDNFEIQMVNQVPNFGRHVNKSIDTYKKLDLTGGHMFTLNDKLYIHNNSNKLFQVRGKSLRCVNRKHFNTHYYQFCDKVYAVGQFNIFKVESNLKLVEIENVAYPRIIFAQGGVLVLIDYYDYSNAVQKYFVLNMLDGVITTIKQDEVNLQNIQNVIELGPAGWQLKNEILARLCGADFQQRMVDYFNNYQKVQLEKSKYKKNAFGLVFKSDLKKLVSSQFQKVQDKFTQIQNKIVEQQQSIINTTKNVMSLQNQLLGGYSNSFYNIQLQ</sequence>
<reference evidence="2 3" key="1">
    <citation type="submission" date="2024-07" db="EMBL/GenBank/DDBJ databases">
        <authorList>
            <person name="Akdeniz Z."/>
        </authorList>
    </citation>
    <scope>NUCLEOTIDE SEQUENCE [LARGE SCALE GENOMIC DNA]</scope>
</reference>
<protein>
    <submittedName>
        <fullName evidence="2">Hypothetical_protein</fullName>
    </submittedName>
</protein>
<proteinExistence type="predicted"/>
<keyword evidence="1" id="KW-0812">Transmembrane</keyword>
<dbReference type="EMBL" id="CAXDID020000039">
    <property type="protein sequence ID" value="CAL5999158.1"/>
    <property type="molecule type" value="Genomic_DNA"/>
</dbReference>
<organism evidence="2 3">
    <name type="scientific">Hexamita inflata</name>
    <dbReference type="NCBI Taxonomy" id="28002"/>
    <lineage>
        <taxon>Eukaryota</taxon>
        <taxon>Metamonada</taxon>
        <taxon>Diplomonadida</taxon>
        <taxon>Hexamitidae</taxon>
        <taxon>Hexamitinae</taxon>
        <taxon>Hexamita</taxon>
    </lineage>
</organism>
<gene>
    <name evidence="2" type="ORF">HINF_LOCUS16081</name>
</gene>